<evidence type="ECO:0000256" key="1">
    <source>
        <dbReference type="ARBA" id="ARBA00023015"/>
    </source>
</evidence>
<keyword evidence="1" id="KW-0805">Transcription regulation</keyword>
<keyword evidence="4" id="KW-0804">Transcription</keyword>
<dbReference type="Pfam" id="PF01037">
    <property type="entry name" value="AsnC_trans_reg"/>
    <property type="match status" value="1"/>
</dbReference>
<dbReference type="InterPro" id="IPR000485">
    <property type="entry name" value="AsnC-type_HTH_dom"/>
</dbReference>
<evidence type="ECO:0000256" key="3">
    <source>
        <dbReference type="ARBA" id="ARBA00023159"/>
    </source>
</evidence>
<protein>
    <submittedName>
        <fullName evidence="6">Transcriptional regulator, AsnC family</fullName>
    </submittedName>
</protein>
<feature type="domain" description="HTH asnC-type" evidence="5">
    <location>
        <begin position="8"/>
        <end position="69"/>
    </location>
</feature>
<gene>
    <name evidence="6" type="ORF">SAMN05444370_10512</name>
</gene>
<keyword evidence="7" id="KW-1185">Reference proteome</keyword>
<evidence type="ECO:0000313" key="7">
    <source>
        <dbReference type="Proteomes" id="UP000198703"/>
    </source>
</evidence>
<sequence length="152" mass="16263">MVEKQDDLDAADRRLLAALAEDGRLSLAALAARAGLTKSPTQARVRRLERIGAIRGYGARLDHARLGLGHIAFVQVTLSDTRSAALAAFNAAARDAPGIVECHMIAGGFDYLLKVRTRDIAGFRRLLGETISALPHVAQTSTFVVMEAVKEG</sequence>
<dbReference type="SMART" id="SM00344">
    <property type="entry name" value="HTH_ASNC"/>
    <property type="match status" value="1"/>
</dbReference>
<dbReference type="GO" id="GO:0005829">
    <property type="term" value="C:cytosol"/>
    <property type="evidence" value="ECO:0007669"/>
    <property type="project" value="TreeGrafter"/>
</dbReference>
<evidence type="ECO:0000256" key="4">
    <source>
        <dbReference type="ARBA" id="ARBA00023163"/>
    </source>
</evidence>
<dbReference type="STRING" id="89524.SAMN05444370_10512"/>
<keyword evidence="2" id="KW-0238">DNA-binding</keyword>
<name>A0A1H4B421_9RHOB</name>
<organism evidence="6 7">
    <name type="scientific">Rubrimonas cliftonensis</name>
    <dbReference type="NCBI Taxonomy" id="89524"/>
    <lineage>
        <taxon>Bacteria</taxon>
        <taxon>Pseudomonadati</taxon>
        <taxon>Pseudomonadota</taxon>
        <taxon>Alphaproteobacteria</taxon>
        <taxon>Rhodobacterales</taxon>
        <taxon>Paracoccaceae</taxon>
        <taxon>Rubrimonas</taxon>
    </lineage>
</organism>
<dbReference type="PRINTS" id="PR00033">
    <property type="entry name" value="HTHASNC"/>
</dbReference>
<dbReference type="SUPFAM" id="SSF54909">
    <property type="entry name" value="Dimeric alpha+beta barrel"/>
    <property type="match status" value="1"/>
</dbReference>
<dbReference type="InterPro" id="IPR019887">
    <property type="entry name" value="Tscrpt_reg_AsnC/Lrp_C"/>
</dbReference>
<dbReference type="PROSITE" id="PS50956">
    <property type="entry name" value="HTH_ASNC_2"/>
    <property type="match status" value="1"/>
</dbReference>
<dbReference type="AlphaFoldDB" id="A0A1H4B421"/>
<keyword evidence="3" id="KW-0010">Activator</keyword>
<dbReference type="RefSeq" id="WP_093252776.1">
    <property type="nucleotide sequence ID" value="NZ_FNQM01000005.1"/>
</dbReference>
<dbReference type="GO" id="GO:0043565">
    <property type="term" value="F:sequence-specific DNA binding"/>
    <property type="evidence" value="ECO:0007669"/>
    <property type="project" value="InterPro"/>
</dbReference>
<dbReference type="SUPFAM" id="SSF46785">
    <property type="entry name" value="Winged helix' DNA-binding domain"/>
    <property type="match status" value="1"/>
</dbReference>
<dbReference type="EMBL" id="FNQM01000005">
    <property type="protein sequence ID" value="SEA42859.1"/>
    <property type="molecule type" value="Genomic_DNA"/>
</dbReference>
<dbReference type="Gene3D" id="1.10.10.10">
    <property type="entry name" value="Winged helix-like DNA-binding domain superfamily/Winged helix DNA-binding domain"/>
    <property type="match status" value="1"/>
</dbReference>
<dbReference type="Pfam" id="PF13404">
    <property type="entry name" value="HTH_AsnC-type"/>
    <property type="match status" value="1"/>
</dbReference>
<proteinExistence type="predicted"/>
<evidence type="ECO:0000259" key="5">
    <source>
        <dbReference type="PROSITE" id="PS50956"/>
    </source>
</evidence>
<dbReference type="InterPro" id="IPR011008">
    <property type="entry name" value="Dimeric_a/b-barrel"/>
</dbReference>
<dbReference type="InterPro" id="IPR036388">
    <property type="entry name" value="WH-like_DNA-bd_sf"/>
</dbReference>
<dbReference type="PANTHER" id="PTHR30154">
    <property type="entry name" value="LEUCINE-RESPONSIVE REGULATORY PROTEIN"/>
    <property type="match status" value="1"/>
</dbReference>
<reference evidence="6 7" key="1">
    <citation type="submission" date="2016-10" db="EMBL/GenBank/DDBJ databases">
        <authorList>
            <person name="de Groot N.N."/>
        </authorList>
    </citation>
    <scope>NUCLEOTIDE SEQUENCE [LARGE SCALE GENOMIC DNA]</scope>
    <source>
        <strain evidence="6 7">DSM 15345</strain>
    </source>
</reference>
<evidence type="ECO:0000256" key="2">
    <source>
        <dbReference type="ARBA" id="ARBA00023125"/>
    </source>
</evidence>
<dbReference type="GO" id="GO:0043200">
    <property type="term" value="P:response to amino acid"/>
    <property type="evidence" value="ECO:0007669"/>
    <property type="project" value="TreeGrafter"/>
</dbReference>
<dbReference type="Proteomes" id="UP000198703">
    <property type="component" value="Unassembled WGS sequence"/>
</dbReference>
<dbReference type="PANTHER" id="PTHR30154:SF0">
    <property type="entry name" value="LEUCINE-RESPONSIVE REGULATORY PROTEIN"/>
    <property type="match status" value="1"/>
</dbReference>
<evidence type="ECO:0000313" key="6">
    <source>
        <dbReference type="EMBL" id="SEA42859.1"/>
    </source>
</evidence>
<accession>A0A1H4B421</accession>
<dbReference type="InterPro" id="IPR036390">
    <property type="entry name" value="WH_DNA-bd_sf"/>
</dbReference>
<dbReference type="InterPro" id="IPR019888">
    <property type="entry name" value="Tscrpt_reg_AsnC-like"/>
</dbReference>
<dbReference type="OrthoDB" id="9802341at2"/>
<dbReference type="Gene3D" id="3.30.70.920">
    <property type="match status" value="1"/>
</dbReference>